<protein>
    <submittedName>
        <fullName evidence="1">Uncharacterized protein</fullName>
    </submittedName>
</protein>
<reference evidence="1" key="1">
    <citation type="submission" date="2014-05" db="EMBL/GenBank/DDBJ databases">
        <authorList>
            <person name="Chronopoulou M."/>
        </authorList>
    </citation>
    <scope>NUCLEOTIDE SEQUENCE</scope>
    <source>
        <tissue evidence="1">Whole organism</tissue>
    </source>
</reference>
<dbReference type="EMBL" id="HACA01031166">
    <property type="protein sequence ID" value="CDW48527.1"/>
    <property type="molecule type" value="Transcribed_RNA"/>
</dbReference>
<dbReference type="AlphaFoldDB" id="A0A0K2VEA9"/>
<accession>A0A0K2VEA9</accession>
<organism evidence="1">
    <name type="scientific">Lepeophtheirus salmonis</name>
    <name type="common">Salmon louse</name>
    <name type="synonym">Caligus salmonis</name>
    <dbReference type="NCBI Taxonomy" id="72036"/>
    <lineage>
        <taxon>Eukaryota</taxon>
        <taxon>Metazoa</taxon>
        <taxon>Ecdysozoa</taxon>
        <taxon>Arthropoda</taxon>
        <taxon>Crustacea</taxon>
        <taxon>Multicrustacea</taxon>
        <taxon>Hexanauplia</taxon>
        <taxon>Copepoda</taxon>
        <taxon>Siphonostomatoida</taxon>
        <taxon>Caligidae</taxon>
        <taxon>Lepeophtheirus</taxon>
    </lineage>
</organism>
<name>A0A0K2VEA9_LEPSM</name>
<evidence type="ECO:0000313" key="1">
    <source>
        <dbReference type="EMBL" id="CDW48527.1"/>
    </source>
</evidence>
<proteinExistence type="predicted"/>
<sequence>MSICMEGQFHYLYIDTMISKILMKYLCLFDRASKQMT</sequence>